<gene>
    <name evidence="2" type="ORF">AVDCRST_MAG15-3195</name>
</gene>
<feature type="compositionally biased region" description="Basic and acidic residues" evidence="1">
    <location>
        <begin position="149"/>
        <end position="167"/>
    </location>
</feature>
<accession>A0A6J4QFC9</accession>
<dbReference type="EMBL" id="CADCUU010000481">
    <property type="protein sequence ID" value="CAA9436018.1"/>
    <property type="molecule type" value="Genomic_DNA"/>
</dbReference>
<dbReference type="GO" id="GO:0046316">
    <property type="term" value="F:gluconokinase activity"/>
    <property type="evidence" value="ECO:0007669"/>
    <property type="project" value="UniProtKB-EC"/>
</dbReference>
<evidence type="ECO:0000313" key="2">
    <source>
        <dbReference type="EMBL" id="CAA9436018.1"/>
    </source>
</evidence>
<feature type="non-terminal residue" evidence="2">
    <location>
        <position position="1"/>
    </location>
</feature>
<keyword evidence="2" id="KW-0808">Transferase</keyword>
<feature type="region of interest" description="Disordered" evidence="1">
    <location>
        <begin position="1"/>
        <end position="167"/>
    </location>
</feature>
<feature type="non-terminal residue" evidence="2">
    <location>
        <position position="167"/>
    </location>
</feature>
<evidence type="ECO:0000256" key="1">
    <source>
        <dbReference type="SAM" id="MobiDB-lite"/>
    </source>
</evidence>
<organism evidence="2">
    <name type="scientific">uncultured Rubellimicrobium sp</name>
    <dbReference type="NCBI Taxonomy" id="543078"/>
    <lineage>
        <taxon>Bacteria</taxon>
        <taxon>Pseudomonadati</taxon>
        <taxon>Pseudomonadota</taxon>
        <taxon>Alphaproteobacteria</taxon>
        <taxon>Rhodobacterales</taxon>
        <taxon>Roseobacteraceae</taxon>
        <taxon>Rubellimicrobium</taxon>
        <taxon>environmental samples</taxon>
    </lineage>
</organism>
<name>A0A6J4QFC9_9RHOB</name>
<dbReference type="EC" id="2.7.1.12" evidence="2"/>
<sequence>GRPGRALRGHGRIGRGQDAGGARARTGAGRAVHRGRRPPSGVEPGQDGRGHAADGRGPLALARPCRGDLGRGRAAGGGGVLGPAAALPGPSEGGNAGARGAAPDGRPRAGRRTAPRPKGPFHAARPAEEPVRHAGASGCRRARLRRPRRAPDRRDRGRPPEGHRGAL</sequence>
<feature type="compositionally biased region" description="Low complexity" evidence="1">
    <location>
        <begin position="20"/>
        <end position="30"/>
    </location>
</feature>
<dbReference type="AlphaFoldDB" id="A0A6J4QFC9"/>
<keyword evidence="2" id="KW-0418">Kinase</keyword>
<protein>
    <submittedName>
        <fullName evidence="2">Gluconokinase</fullName>
        <ecNumber evidence="2">2.7.1.12</ecNumber>
    </submittedName>
</protein>
<proteinExistence type="predicted"/>
<reference evidence="2" key="1">
    <citation type="submission" date="2020-02" db="EMBL/GenBank/DDBJ databases">
        <authorList>
            <person name="Meier V. D."/>
        </authorList>
    </citation>
    <scope>NUCLEOTIDE SEQUENCE</scope>
    <source>
        <strain evidence="2">AVDCRST_MAG15</strain>
    </source>
</reference>
<feature type="compositionally biased region" description="Basic residues" evidence="1">
    <location>
        <begin position="1"/>
        <end position="13"/>
    </location>
</feature>